<keyword evidence="1 5" id="KW-0489">Methyltransferase</keyword>
<dbReference type="SMART" id="SM00981">
    <property type="entry name" value="THUMP"/>
    <property type="match status" value="1"/>
</dbReference>
<evidence type="ECO:0000313" key="5">
    <source>
        <dbReference type="EMBL" id="BBM83138.1"/>
    </source>
</evidence>
<dbReference type="KEGG" id="uam:UABAM_01489"/>
<dbReference type="Pfam" id="PF02926">
    <property type="entry name" value="THUMP"/>
    <property type="match status" value="1"/>
</dbReference>
<organism evidence="5 6">
    <name type="scientific">Uabimicrobium amorphum</name>
    <dbReference type="NCBI Taxonomy" id="2596890"/>
    <lineage>
        <taxon>Bacteria</taxon>
        <taxon>Pseudomonadati</taxon>
        <taxon>Planctomycetota</taxon>
        <taxon>Candidatus Uabimicrobiia</taxon>
        <taxon>Candidatus Uabimicrobiales</taxon>
        <taxon>Candidatus Uabimicrobiaceae</taxon>
        <taxon>Candidatus Uabimicrobium</taxon>
    </lineage>
</organism>
<dbReference type="PANTHER" id="PTHR47313:SF1">
    <property type="entry name" value="RIBOSOMAL RNA LARGE SUBUNIT METHYLTRANSFERASE K_L"/>
    <property type="match status" value="1"/>
</dbReference>
<evidence type="ECO:0000259" key="4">
    <source>
        <dbReference type="PROSITE" id="PS51165"/>
    </source>
</evidence>
<evidence type="ECO:0000256" key="1">
    <source>
        <dbReference type="ARBA" id="ARBA00022603"/>
    </source>
</evidence>
<dbReference type="RefSeq" id="WP_229759362.1">
    <property type="nucleotide sequence ID" value="NZ_AP019860.1"/>
</dbReference>
<dbReference type="GO" id="GO:0008990">
    <property type="term" value="F:rRNA (guanine-N2-)-methyltransferase activity"/>
    <property type="evidence" value="ECO:0007669"/>
    <property type="project" value="TreeGrafter"/>
</dbReference>
<dbReference type="InterPro" id="IPR029063">
    <property type="entry name" value="SAM-dependent_MTases_sf"/>
</dbReference>
<protein>
    <submittedName>
        <fullName evidence="5">RNA methyltransferase</fullName>
    </submittedName>
</protein>
<dbReference type="Proteomes" id="UP000326354">
    <property type="component" value="Chromosome"/>
</dbReference>
<dbReference type="Pfam" id="PF01170">
    <property type="entry name" value="UPF0020"/>
    <property type="match status" value="1"/>
</dbReference>
<dbReference type="PANTHER" id="PTHR47313">
    <property type="entry name" value="RIBOSOMAL RNA LARGE SUBUNIT METHYLTRANSFERASE K/L"/>
    <property type="match status" value="1"/>
</dbReference>
<dbReference type="SUPFAM" id="SSF53335">
    <property type="entry name" value="S-adenosyl-L-methionine-dependent methyltransferases"/>
    <property type="match status" value="1"/>
</dbReference>
<dbReference type="Gene3D" id="3.40.50.150">
    <property type="entry name" value="Vaccinia Virus protein VP39"/>
    <property type="match status" value="1"/>
</dbReference>
<dbReference type="InterPro" id="IPR000241">
    <property type="entry name" value="RlmKL-like_Mtase"/>
</dbReference>
<dbReference type="GO" id="GO:0070043">
    <property type="term" value="F:rRNA (guanine-N7-)-methyltransferase activity"/>
    <property type="evidence" value="ECO:0007669"/>
    <property type="project" value="TreeGrafter"/>
</dbReference>
<dbReference type="EMBL" id="AP019860">
    <property type="protein sequence ID" value="BBM83138.1"/>
    <property type="molecule type" value="Genomic_DNA"/>
</dbReference>
<dbReference type="InterPro" id="IPR054170">
    <property type="entry name" value="RlmL_1st"/>
</dbReference>
<keyword evidence="3" id="KW-0694">RNA-binding</keyword>
<dbReference type="InterPro" id="IPR004114">
    <property type="entry name" value="THUMP_dom"/>
</dbReference>
<accession>A0A5S9F263</accession>
<dbReference type="Pfam" id="PF22020">
    <property type="entry name" value="RlmL_1st"/>
    <property type="match status" value="1"/>
</dbReference>
<proteinExistence type="predicted"/>
<dbReference type="AlphaFoldDB" id="A0A5S9F263"/>
<feature type="domain" description="THUMP" evidence="4">
    <location>
        <begin position="45"/>
        <end position="156"/>
    </location>
</feature>
<dbReference type="GO" id="GO:0003723">
    <property type="term" value="F:RNA binding"/>
    <property type="evidence" value="ECO:0007669"/>
    <property type="project" value="UniProtKB-UniRule"/>
</dbReference>
<evidence type="ECO:0000256" key="2">
    <source>
        <dbReference type="ARBA" id="ARBA00022679"/>
    </source>
</evidence>
<evidence type="ECO:0000313" key="6">
    <source>
        <dbReference type="Proteomes" id="UP000326354"/>
    </source>
</evidence>
<reference evidence="5 6" key="1">
    <citation type="submission" date="2019-08" db="EMBL/GenBank/DDBJ databases">
        <title>Complete genome sequence of Candidatus Uab amorphum.</title>
        <authorList>
            <person name="Shiratori T."/>
            <person name="Suzuki S."/>
            <person name="Kakizawa Y."/>
            <person name="Ishida K."/>
        </authorList>
    </citation>
    <scope>NUCLEOTIDE SEQUENCE [LARGE SCALE GENOMIC DNA]</scope>
    <source>
        <strain evidence="5 6">SRT547</strain>
    </source>
</reference>
<keyword evidence="6" id="KW-1185">Reference proteome</keyword>
<evidence type="ECO:0000256" key="3">
    <source>
        <dbReference type="PROSITE-ProRule" id="PRU00529"/>
    </source>
</evidence>
<dbReference type="CDD" id="cd11715">
    <property type="entry name" value="THUMP_AdoMetMT"/>
    <property type="match status" value="1"/>
</dbReference>
<gene>
    <name evidence="5" type="ORF">UABAM_01489</name>
</gene>
<name>A0A5S9F263_UABAM</name>
<sequence length="382" mass="43301">MENFQIHATTLSGLEELLAEELRGLGAKKIVSQKRLVTFEGNKELLYRANLWCRTAIRILKPIDSFSAYSEKELYQEVQKTNWLRFIEVHNSIAVDVILTNSTFQHSLYIAQLTKDAIVDQFRNHTGERPSVDLKSPDLRIVLYINKNKVSVSLDASGQSLHKRGYRAQTHTVPLNEVLAAGIVLLGKWDRSSAFIDGMCGSGTILIEAAMIALDIAPGFFRKKFGFMNWKDYDKELFAKLLGEAKRRRRSTKSLSLMGCEVNKKTCGIARDNIENAGLSKFIRVFNKPFEFFEPRCSSGTLVMNPPYNARQKTSQDLGEKYKMIGDTLKKNYAGFHAYIFTGNLDAAKKIGLRASRRIPLHNGSIDCRLLYFEMYSGSKDK</sequence>
<dbReference type="PROSITE" id="PS51165">
    <property type="entry name" value="THUMP"/>
    <property type="match status" value="1"/>
</dbReference>
<dbReference type="Gene3D" id="3.30.2130.30">
    <property type="match status" value="1"/>
</dbReference>
<keyword evidence="2 5" id="KW-0808">Transferase</keyword>